<organism evidence="2 3">
    <name type="scientific">Rossellomorea oryzaecorticis</name>
    <dbReference type="NCBI Taxonomy" id="1396505"/>
    <lineage>
        <taxon>Bacteria</taxon>
        <taxon>Bacillati</taxon>
        <taxon>Bacillota</taxon>
        <taxon>Bacilli</taxon>
        <taxon>Bacillales</taxon>
        <taxon>Bacillaceae</taxon>
        <taxon>Rossellomorea</taxon>
    </lineage>
</organism>
<protein>
    <submittedName>
        <fullName evidence="2">Nuclear transport factor 2 family protein</fullName>
    </submittedName>
</protein>
<sequence length="143" mass="16354">MNFIQVQDLLENYKSAIYEKDVERFVSAYGADIHVYDCWDNWECKGIPAWKENAKVWFDGLNAEGVSLKVDFADLEIQEGSDLAFAHGAVTFAAYNQSGEKLRQITNRFTFGLRKEQGSWIIIHEHSSLPISMENGKGLFDLR</sequence>
<reference evidence="2 3" key="1">
    <citation type="submission" date="2024-04" db="EMBL/GenBank/DDBJ databases">
        <title>Bacillus oryzaecorticis sp. nov., a moderately halophilic bacterium isolated from rice husks.</title>
        <authorList>
            <person name="Zhu H.-S."/>
        </authorList>
    </citation>
    <scope>NUCLEOTIDE SEQUENCE [LARGE SCALE GENOMIC DNA]</scope>
    <source>
        <strain evidence="2 3">ZC255</strain>
    </source>
</reference>
<evidence type="ECO:0000259" key="1">
    <source>
        <dbReference type="Pfam" id="PF13474"/>
    </source>
</evidence>
<comment type="caution">
    <text evidence="2">The sequence shown here is derived from an EMBL/GenBank/DDBJ whole genome shotgun (WGS) entry which is preliminary data.</text>
</comment>
<dbReference type="Pfam" id="PF13474">
    <property type="entry name" value="SnoaL_3"/>
    <property type="match status" value="1"/>
</dbReference>
<evidence type="ECO:0000313" key="2">
    <source>
        <dbReference type="EMBL" id="MEL3973211.1"/>
    </source>
</evidence>
<dbReference type="Gene3D" id="3.10.450.50">
    <property type="match status" value="1"/>
</dbReference>
<gene>
    <name evidence="2" type="ORF">AAEO50_13065</name>
</gene>
<dbReference type="InterPro" id="IPR032710">
    <property type="entry name" value="NTF2-like_dom_sf"/>
</dbReference>
<dbReference type="InterPro" id="IPR037401">
    <property type="entry name" value="SnoaL-like"/>
</dbReference>
<dbReference type="Proteomes" id="UP001389717">
    <property type="component" value="Unassembled WGS sequence"/>
</dbReference>
<dbReference type="SUPFAM" id="SSF54427">
    <property type="entry name" value="NTF2-like"/>
    <property type="match status" value="1"/>
</dbReference>
<evidence type="ECO:0000313" key="3">
    <source>
        <dbReference type="Proteomes" id="UP001389717"/>
    </source>
</evidence>
<dbReference type="RefSeq" id="WP_341984297.1">
    <property type="nucleotide sequence ID" value="NZ_JBBYAF010000024.1"/>
</dbReference>
<dbReference type="EMBL" id="JBBYAF010000024">
    <property type="protein sequence ID" value="MEL3973211.1"/>
    <property type="molecule type" value="Genomic_DNA"/>
</dbReference>
<proteinExistence type="predicted"/>
<name>A0ABU9KAT7_9BACI</name>
<accession>A0ABU9KAT7</accession>
<feature type="domain" description="SnoaL-like" evidence="1">
    <location>
        <begin position="6"/>
        <end position="131"/>
    </location>
</feature>
<keyword evidence="3" id="KW-1185">Reference proteome</keyword>